<evidence type="ECO:0000313" key="1">
    <source>
        <dbReference type="EMBL" id="GAA2125166.1"/>
    </source>
</evidence>
<proteinExistence type="predicted"/>
<comment type="caution">
    <text evidence="1">The sequence shown here is derived from an EMBL/GenBank/DDBJ whole genome shotgun (WGS) entry which is preliminary data.</text>
</comment>
<reference evidence="1 2" key="1">
    <citation type="journal article" date="2019" name="Int. J. Syst. Evol. Microbiol.">
        <title>The Global Catalogue of Microorganisms (GCM) 10K type strain sequencing project: providing services to taxonomists for standard genome sequencing and annotation.</title>
        <authorList>
            <consortium name="The Broad Institute Genomics Platform"/>
            <consortium name="The Broad Institute Genome Sequencing Center for Infectious Disease"/>
            <person name="Wu L."/>
            <person name="Ma J."/>
        </authorList>
    </citation>
    <scope>NUCLEOTIDE SEQUENCE [LARGE SCALE GENOMIC DNA]</scope>
    <source>
        <strain evidence="1 2">JCM 14559</strain>
    </source>
</reference>
<protein>
    <submittedName>
        <fullName evidence="1">Uncharacterized protein</fullName>
    </submittedName>
</protein>
<evidence type="ECO:0000313" key="2">
    <source>
        <dbReference type="Proteomes" id="UP001500897"/>
    </source>
</evidence>
<dbReference type="Proteomes" id="UP001500897">
    <property type="component" value="Unassembled WGS sequence"/>
</dbReference>
<sequence length="101" mass="11398">MSDSTGQAHPLGAILAGKPPRRDTFAGWQHYRANRRAFVPAPVLTLEQWQALSPRRQVLHDLHRTATHVNLPLQETPMALKISRLLSRRILVPHQATFAPL</sequence>
<name>A0ABN2YCY3_9ACTN</name>
<dbReference type="RefSeq" id="WP_344559246.1">
    <property type="nucleotide sequence ID" value="NZ_BAAANS010000107.1"/>
</dbReference>
<gene>
    <name evidence="1" type="ORF">GCM10009759_77150</name>
</gene>
<organism evidence="1 2">
    <name type="scientific">Kitasatospora saccharophila</name>
    <dbReference type="NCBI Taxonomy" id="407973"/>
    <lineage>
        <taxon>Bacteria</taxon>
        <taxon>Bacillati</taxon>
        <taxon>Actinomycetota</taxon>
        <taxon>Actinomycetes</taxon>
        <taxon>Kitasatosporales</taxon>
        <taxon>Streptomycetaceae</taxon>
        <taxon>Kitasatospora</taxon>
    </lineage>
</organism>
<accession>A0ABN2YCY3</accession>
<dbReference type="EMBL" id="BAAANS010000107">
    <property type="protein sequence ID" value="GAA2125166.1"/>
    <property type="molecule type" value="Genomic_DNA"/>
</dbReference>
<keyword evidence="2" id="KW-1185">Reference proteome</keyword>